<gene>
    <name evidence="1" type="ORF">RUE5091_04051</name>
</gene>
<dbReference type="RefSeq" id="WP_058283675.1">
    <property type="nucleotide sequence ID" value="NZ_CYUD01000016.1"/>
</dbReference>
<accession>A0A0P1IJF5</accession>
<dbReference type="Proteomes" id="UP000051260">
    <property type="component" value="Unassembled WGS sequence"/>
</dbReference>
<dbReference type="STRING" id="1715692.RUE5091_04051"/>
<reference evidence="2" key="1">
    <citation type="submission" date="2015-09" db="EMBL/GenBank/DDBJ databases">
        <authorList>
            <person name="Rodrigo-Torres L."/>
            <person name="Arahal D.R."/>
        </authorList>
    </citation>
    <scope>NUCLEOTIDE SEQUENCE [LARGE SCALE GENOMIC DNA]</scope>
    <source>
        <strain evidence="2">CECT 5091</strain>
    </source>
</reference>
<name>A0A0P1IJF5_9RHOB</name>
<dbReference type="OrthoDB" id="7838326at2"/>
<evidence type="ECO:0000313" key="1">
    <source>
        <dbReference type="EMBL" id="CUK16867.1"/>
    </source>
</evidence>
<evidence type="ECO:0008006" key="3">
    <source>
        <dbReference type="Google" id="ProtNLM"/>
    </source>
</evidence>
<evidence type="ECO:0000313" key="2">
    <source>
        <dbReference type="Proteomes" id="UP000051260"/>
    </source>
</evidence>
<protein>
    <recommendedName>
        <fullName evidence="3">PD-(D/E)XK nuclease superfamily protein</fullName>
    </recommendedName>
</protein>
<keyword evidence="2" id="KW-1185">Reference proteome</keyword>
<sequence length="325" mass="35184">MTRIYERQTDALFARALKNNPGFARTFLTVVGESTTNSIIALSTQTQHRSSDHGGSTDLEITHADGSILLVENKIDAGYSVTRSGDAQPERYRASVSTLIASGVRAASVLLAPEIYLRGSRHTTAFDHQVSYESLRPALTGPDLALLDAAIAQAETPYDPEPNSASAAFFAEYEEFARQHFPEVVIKHNPNGNGVRPTGSRTIYFVSKAMLRDYAGIPRPRVSVQTRDMNAPSASAKLMLGGWGTLAARAPAPDSLKALGAYLRPAGQSLGIVIDTPRLDTQASFTPQIDAVREGLRAINDLREWWNSFGGEMANWHALASGTNK</sequence>
<proteinExistence type="predicted"/>
<organism evidence="1 2">
    <name type="scientific">Ruegeria denitrificans</name>
    <dbReference type="NCBI Taxonomy" id="1715692"/>
    <lineage>
        <taxon>Bacteria</taxon>
        <taxon>Pseudomonadati</taxon>
        <taxon>Pseudomonadota</taxon>
        <taxon>Alphaproteobacteria</taxon>
        <taxon>Rhodobacterales</taxon>
        <taxon>Roseobacteraceae</taxon>
        <taxon>Ruegeria</taxon>
    </lineage>
</organism>
<dbReference type="EMBL" id="CYUD01000016">
    <property type="protein sequence ID" value="CUK16867.1"/>
    <property type="molecule type" value="Genomic_DNA"/>
</dbReference>
<dbReference type="AlphaFoldDB" id="A0A0P1IJF5"/>